<dbReference type="RefSeq" id="WP_220304572.1">
    <property type="nucleotide sequence ID" value="NZ_CP080590.1"/>
</dbReference>
<keyword evidence="3" id="KW-1185">Reference proteome</keyword>
<dbReference type="InterPro" id="IPR018691">
    <property type="entry name" value="DUF2188"/>
</dbReference>
<reference evidence="2 3" key="1">
    <citation type="submission" date="2021-08" db="EMBL/GenBank/DDBJ databases">
        <title>Devosia salina sp. nov., isolated from the South China Sea sediment.</title>
        <authorList>
            <person name="Zhou Z."/>
        </authorList>
    </citation>
    <scope>NUCLEOTIDE SEQUENCE [LARGE SCALE GENOMIC DNA]</scope>
    <source>
        <strain evidence="2 3">SCS-3</strain>
    </source>
</reference>
<dbReference type="Pfam" id="PF09954">
    <property type="entry name" value="DUF2188"/>
    <property type="match status" value="1"/>
</dbReference>
<name>A0ABX8WD45_9HYPH</name>
<dbReference type="Proteomes" id="UP000825799">
    <property type="component" value="Chromosome"/>
</dbReference>
<evidence type="ECO:0000313" key="2">
    <source>
        <dbReference type="EMBL" id="QYO76080.1"/>
    </source>
</evidence>
<dbReference type="EMBL" id="CP080590">
    <property type="protein sequence ID" value="QYO76080.1"/>
    <property type="molecule type" value="Genomic_DNA"/>
</dbReference>
<feature type="region of interest" description="Disordered" evidence="1">
    <location>
        <begin position="38"/>
        <end position="115"/>
    </location>
</feature>
<organism evidence="2 3">
    <name type="scientific">Devosia salina</name>
    <dbReference type="NCBI Taxonomy" id="2860336"/>
    <lineage>
        <taxon>Bacteria</taxon>
        <taxon>Pseudomonadati</taxon>
        <taxon>Pseudomonadota</taxon>
        <taxon>Alphaproteobacteria</taxon>
        <taxon>Hyphomicrobiales</taxon>
        <taxon>Devosiaceae</taxon>
        <taxon>Devosia</taxon>
    </lineage>
</organism>
<protein>
    <submittedName>
        <fullName evidence="2">DUF2188 domain-containing protein</fullName>
    </submittedName>
</protein>
<proteinExistence type="predicted"/>
<feature type="compositionally biased region" description="Basic and acidic residues" evidence="1">
    <location>
        <begin position="65"/>
        <end position="75"/>
    </location>
</feature>
<sequence>MARITYQVVEHNGGFAYKVGDVYSETFGTHKAAHEAAESAARRQSLSGTDEHILYQDAEGQWQREFARGDAHPQGDVEDALPESEETRGPKGRPLAEGELPDPDRAPFSGNARRS</sequence>
<evidence type="ECO:0000256" key="1">
    <source>
        <dbReference type="SAM" id="MobiDB-lite"/>
    </source>
</evidence>
<accession>A0ABX8WD45</accession>
<gene>
    <name evidence="2" type="ORF">K1X15_15870</name>
</gene>
<evidence type="ECO:0000313" key="3">
    <source>
        <dbReference type="Proteomes" id="UP000825799"/>
    </source>
</evidence>